<sequence>MSKFPTTIKELKAGLKAGEFTAVELLEYTYQQIDALEPKVEAYLEIDAQRAVALEAAKAADERGYGEDAPLLNGIPIAVKDNIVTQNLRTTAASKMLENFVPTYDATTVERLKAAGAVIVGKLNLDEFAMGGSNEKSAFKVTHNPWNLNKVPGGSSGASAATVAARQVPASLGTDTGGSIRQPASYNGVVGIKPTYGSVSRFGLIAFGSSLDTIGPMTLTVEDNALVLEAIAGYDEKDSTSLQDIDTNYSAKIGQSLAGMKIAFPKEFKSEEISEEVREAMEAAADFYRNEGAIVEEVSLPYSKYGVDVYYIIASAEASSNLQRFDGIRYGHRSEAAESLEDVYVLSRSEAFGDEVKRRIMLGTYSLSSGAYDAFFDKAARVRTLIRQDFDKVFAEYDVIMGPVTTSTAFDIGGRVNNPLEMYVADLLTIPVNLIGAPAISVPAGFDSEKLPIGLQLIGKPLDEATLYQVAHAYEVKHDYASQAPEL</sequence>
<dbReference type="InterPro" id="IPR000120">
    <property type="entry name" value="Amidase"/>
</dbReference>
<dbReference type="RefSeq" id="WP_153831714.1">
    <property type="nucleotide sequence ID" value="NZ_WJQT01000003.1"/>
</dbReference>
<dbReference type="InterPro" id="IPR036928">
    <property type="entry name" value="AS_sf"/>
</dbReference>
<name>A0A844C819_9LACT</name>
<dbReference type="NCBIfam" id="TIGR00132">
    <property type="entry name" value="gatA"/>
    <property type="match status" value="1"/>
</dbReference>
<comment type="similarity">
    <text evidence="6">Belongs to the amidase family. GatA subfamily.</text>
</comment>
<dbReference type="EC" id="6.3.5.7" evidence="6"/>
<reference evidence="8 9" key="1">
    <citation type="submission" date="2019-11" db="EMBL/GenBank/DDBJ databases">
        <title>Characterisation of Fundicoccus ignavus gen. nov. sp. nov., a novel genus of the family Aerococcaceae from bulk tank milk.</title>
        <authorList>
            <person name="Siebert A."/>
            <person name="Huptas C."/>
            <person name="Wenning M."/>
            <person name="Scherer S."/>
            <person name="Doll E.V."/>
        </authorList>
    </citation>
    <scope>NUCLEOTIDE SEQUENCE [LARGE SCALE GENOMIC DNA]</scope>
    <source>
        <strain evidence="8 9">DSM 109652</strain>
    </source>
</reference>
<dbReference type="GO" id="GO:0005524">
    <property type="term" value="F:ATP binding"/>
    <property type="evidence" value="ECO:0007669"/>
    <property type="project" value="UniProtKB-KW"/>
</dbReference>
<comment type="subunit">
    <text evidence="6">Heterotrimer of A, B and C subunits.</text>
</comment>
<organism evidence="8 9">
    <name type="scientific">Fundicoccus ignavus</name>
    <dbReference type="NCBI Taxonomy" id="2664442"/>
    <lineage>
        <taxon>Bacteria</taxon>
        <taxon>Bacillati</taxon>
        <taxon>Bacillota</taxon>
        <taxon>Bacilli</taxon>
        <taxon>Lactobacillales</taxon>
        <taxon>Aerococcaceae</taxon>
        <taxon>Fundicoccus</taxon>
    </lineage>
</organism>
<evidence type="ECO:0000256" key="3">
    <source>
        <dbReference type="ARBA" id="ARBA00022840"/>
    </source>
</evidence>
<dbReference type="GO" id="GO:0016740">
    <property type="term" value="F:transferase activity"/>
    <property type="evidence" value="ECO:0007669"/>
    <property type="project" value="UniProtKB-KW"/>
</dbReference>
<comment type="catalytic activity">
    <reaction evidence="6">
        <text>L-glutamyl-tRNA(Gln) + L-glutamine + ATP + H2O = L-glutaminyl-tRNA(Gln) + L-glutamate + ADP + phosphate + H(+)</text>
        <dbReference type="Rhea" id="RHEA:17521"/>
        <dbReference type="Rhea" id="RHEA-COMP:9681"/>
        <dbReference type="Rhea" id="RHEA-COMP:9684"/>
        <dbReference type="ChEBI" id="CHEBI:15377"/>
        <dbReference type="ChEBI" id="CHEBI:15378"/>
        <dbReference type="ChEBI" id="CHEBI:29985"/>
        <dbReference type="ChEBI" id="CHEBI:30616"/>
        <dbReference type="ChEBI" id="CHEBI:43474"/>
        <dbReference type="ChEBI" id="CHEBI:58359"/>
        <dbReference type="ChEBI" id="CHEBI:78520"/>
        <dbReference type="ChEBI" id="CHEBI:78521"/>
        <dbReference type="ChEBI" id="CHEBI:456216"/>
        <dbReference type="EC" id="6.3.5.7"/>
    </reaction>
</comment>
<feature type="active site" description="Charge relay system" evidence="6">
    <location>
        <position position="80"/>
    </location>
</feature>
<keyword evidence="3 6" id="KW-0067">ATP-binding</keyword>
<feature type="domain" description="Amidase" evidence="7">
    <location>
        <begin position="24"/>
        <end position="467"/>
    </location>
</feature>
<evidence type="ECO:0000313" key="8">
    <source>
        <dbReference type="EMBL" id="MRJ46617.1"/>
    </source>
</evidence>
<dbReference type="GO" id="GO:0030956">
    <property type="term" value="C:glutamyl-tRNA(Gln) amidotransferase complex"/>
    <property type="evidence" value="ECO:0007669"/>
    <property type="project" value="InterPro"/>
</dbReference>
<evidence type="ECO:0000256" key="1">
    <source>
        <dbReference type="ARBA" id="ARBA00022598"/>
    </source>
</evidence>
<comment type="function">
    <text evidence="5 6">Allows the formation of correctly charged Gln-tRNA(Gln) through the transamidation of misacylated Glu-tRNA(Gln) in organisms which lack glutaminyl-tRNA synthetase. The reaction takes place in the presence of glutamine and ATP through an activated gamma-phospho-Glu-tRNA(Gln).</text>
</comment>
<evidence type="ECO:0000256" key="4">
    <source>
        <dbReference type="ARBA" id="ARBA00022917"/>
    </source>
</evidence>
<keyword evidence="1 6" id="KW-0436">Ligase</keyword>
<evidence type="ECO:0000256" key="5">
    <source>
        <dbReference type="ARBA" id="ARBA00025295"/>
    </source>
</evidence>
<keyword evidence="2 6" id="KW-0547">Nucleotide-binding</keyword>
<dbReference type="GO" id="GO:0050567">
    <property type="term" value="F:glutaminyl-tRNA synthase (glutamine-hydrolyzing) activity"/>
    <property type="evidence" value="ECO:0007669"/>
    <property type="project" value="UniProtKB-UniRule"/>
</dbReference>
<dbReference type="GO" id="GO:0006412">
    <property type="term" value="P:translation"/>
    <property type="evidence" value="ECO:0007669"/>
    <property type="project" value="UniProtKB-UniRule"/>
</dbReference>
<dbReference type="SUPFAM" id="SSF75304">
    <property type="entry name" value="Amidase signature (AS) enzymes"/>
    <property type="match status" value="1"/>
</dbReference>
<dbReference type="AlphaFoldDB" id="A0A844C819"/>
<dbReference type="PANTHER" id="PTHR11895">
    <property type="entry name" value="TRANSAMIDASE"/>
    <property type="match status" value="1"/>
</dbReference>
<protein>
    <recommendedName>
        <fullName evidence="6">Glutamyl-tRNA(Gln) amidotransferase subunit A</fullName>
        <shortName evidence="6">Glu-ADT subunit A</shortName>
        <ecNumber evidence="6">6.3.5.7</ecNumber>
    </recommendedName>
</protein>
<dbReference type="EMBL" id="WJQT01000003">
    <property type="protein sequence ID" value="MRJ46617.1"/>
    <property type="molecule type" value="Genomic_DNA"/>
</dbReference>
<proteinExistence type="inferred from homology"/>
<gene>
    <name evidence="6 8" type="primary">gatA</name>
    <name evidence="8" type="ORF">GF867_03410</name>
</gene>
<keyword evidence="8" id="KW-0808">Transferase</keyword>
<dbReference type="HAMAP" id="MF_00120">
    <property type="entry name" value="GatA"/>
    <property type="match status" value="1"/>
</dbReference>
<dbReference type="Proteomes" id="UP000440066">
    <property type="component" value="Unassembled WGS sequence"/>
</dbReference>
<dbReference type="InterPro" id="IPR023631">
    <property type="entry name" value="Amidase_dom"/>
</dbReference>
<dbReference type="InterPro" id="IPR004412">
    <property type="entry name" value="GatA"/>
</dbReference>
<dbReference type="Gene3D" id="3.90.1300.10">
    <property type="entry name" value="Amidase signature (AS) domain"/>
    <property type="match status" value="1"/>
</dbReference>
<accession>A0A844C819</accession>
<dbReference type="Pfam" id="PF01425">
    <property type="entry name" value="Amidase"/>
    <property type="match status" value="1"/>
</dbReference>
<comment type="caution">
    <text evidence="8">The sequence shown here is derived from an EMBL/GenBank/DDBJ whole genome shotgun (WGS) entry which is preliminary data.</text>
</comment>
<feature type="active site" description="Charge relay system" evidence="6">
    <location>
        <position position="155"/>
    </location>
</feature>
<evidence type="ECO:0000313" key="9">
    <source>
        <dbReference type="Proteomes" id="UP000440066"/>
    </source>
</evidence>
<feature type="active site" description="Acyl-ester intermediate" evidence="6">
    <location>
        <position position="179"/>
    </location>
</feature>
<evidence type="ECO:0000256" key="6">
    <source>
        <dbReference type="HAMAP-Rule" id="MF_00120"/>
    </source>
</evidence>
<dbReference type="PANTHER" id="PTHR11895:SF151">
    <property type="entry name" value="GLUTAMYL-TRNA(GLN) AMIDOTRANSFERASE SUBUNIT A"/>
    <property type="match status" value="1"/>
</dbReference>
<evidence type="ECO:0000256" key="2">
    <source>
        <dbReference type="ARBA" id="ARBA00022741"/>
    </source>
</evidence>
<evidence type="ECO:0000259" key="7">
    <source>
        <dbReference type="Pfam" id="PF01425"/>
    </source>
</evidence>
<keyword evidence="4 6" id="KW-0648">Protein biosynthesis</keyword>